<proteinExistence type="predicted"/>
<dbReference type="Proteomes" id="UP000663870">
    <property type="component" value="Unassembled WGS sequence"/>
</dbReference>
<evidence type="ECO:0000313" key="2">
    <source>
        <dbReference type="EMBL" id="CAF1431720.1"/>
    </source>
</evidence>
<organism evidence="2 4">
    <name type="scientific">Rotaria sordida</name>
    <dbReference type="NCBI Taxonomy" id="392033"/>
    <lineage>
        <taxon>Eukaryota</taxon>
        <taxon>Metazoa</taxon>
        <taxon>Spiralia</taxon>
        <taxon>Gnathifera</taxon>
        <taxon>Rotifera</taxon>
        <taxon>Eurotatoria</taxon>
        <taxon>Bdelloidea</taxon>
        <taxon>Philodinida</taxon>
        <taxon>Philodinidae</taxon>
        <taxon>Rotaria</taxon>
    </lineage>
</organism>
<feature type="domain" description="Reverse transcriptase" evidence="1">
    <location>
        <begin position="287"/>
        <end position="535"/>
    </location>
</feature>
<dbReference type="EMBL" id="CAJNOH010006415">
    <property type="protein sequence ID" value="CAF1431720.1"/>
    <property type="molecule type" value="Genomic_DNA"/>
</dbReference>
<evidence type="ECO:0000259" key="1">
    <source>
        <dbReference type="PROSITE" id="PS50878"/>
    </source>
</evidence>
<dbReference type="PANTHER" id="PTHR21301:SF10">
    <property type="entry name" value="REVERSE TRANSCRIPTASE DOMAIN-CONTAINING PROTEIN"/>
    <property type="match status" value="1"/>
</dbReference>
<dbReference type="Pfam" id="PF26215">
    <property type="entry name" value="HTH_animal"/>
    <property type="match status" value="1"/>
</dbReference>
<comment type="caution">
    <text evidence="2">The sequence shown here is derived from an EMBL/GenBank/DDBJ whole genome shotgun (WGS) entry which is preliminary data.</text>
</comment>
<dbReference type="InterPro" id="IPR058912">
    <property type="entry name" value="HTH_animal"/>
</dbReference>
<reference evidence="2" key="1">
    <citation type="submission" date="2021-02" db="EMBL/GenBank/DDBJ databases">
        <authorList>
            <person name="Nowell W R."/>
        </authorList>
    </citation>
    <scope>NUCLEOTIDE SEQUENCE</scope>
</reference>
<evidence type="ECO:0000313" key="5">
    <source>
        <dbReference type="Proteomes" id="UP000663870"/>
    </source>
</evidence>
<protein>
    <recommendedName>
        <fullName evidence="1">Reverse transcriptase domain-containing protein</fullName>
    </recommendedName>
</protein>
<dbReference type="PANTHER" id="PTHR21301">
    <property type="entry name" value="REVERSE TRANSCRIPTASE"/>
    <property type="match status" value="1"/>
</dbReference>
<dbReference type="InterPro" id="IPR000477">
    <property type="entry name" value="RT_dom"/>
</dbReference>
<dbReference type="EMBL" id="CAJNOL010007986">
    <property type="protein sequence ID" value="CAF1632881.1"/>
    <property type="molecule type" value="Genomic_DNA"/>
</dbReference>
<dbReference type="Proteomes" id="UP000663854">
    <property type="component" value="Unassembled WGS sequence"/>
</dbReference>
<dbReference type="AlphaFoldDB" id="A0A815N988"/>
<sequence>ATYNQMRQITKEFRTQAMTLYVQSLGRENELLLNEIKRIIEGFPQENDEGFDAEPGYAAFKHYHNLREKRLNLEAEQSIHFLSEERVEGDTNDPEEHELLKLGPRFIYNDPKTASRRRITELATLKRKIEVRFFEKKVSPGRPVEQFIAELDVLLQKLHDTPGNPRKLRNISNQNNTYDNLVSAIESSQSQDINSRIIIKKKKNYGRLIKRLKYKLHLKNIVLQKSDKNKVFHLGKLDDYHKKSEEYMDKTKAYKCLGTEDPFPDLIRRTNKYLLDLRLAKWITQKQYEKLCINPNEVELAHLYYLPKAHKPGTPLRPIISGLKHPTIKISKFLDELLRPLFDKMAAKTTVNSGFELVKQLQQWSSINIRQETLFCTIDVTDLYTMVPQTEGVLSLKKMLDHIKLKQIGGLKIETIIRLSRFVMKNNYFSYNSHFYHQVRGGAMGSPLTLTVANCYMFFYERQIVNQISNSGGLYFRYIDDIFIVINWPSRHLFKQIDRWNHFDENIKLSENIGSTADFLDLHIENQDGQLFTTIFQKPSYEPYYMPFNSVHPLHMKKNIIFTMFLRTIRYCSNFQAYLNEREKLRMALLLNKYPNRIIDEQFNCVLSKFNINQSLDINNYNSIRQKIIETFIKDRIPVDYGKTIFVHFTYCSNKTSVIWSGRLIATAGHCTTRRTTRTAVIQFNVKWSVGHCTTRRTTRTAVIPLSYSLSLFFYV</sequence>
<name>A0A815N988_9BILA</name>
<evidence type="ECO:0000313" key="3">
    <source>
        <dbReference type="EMBL" id="CAF1632881.1"/>
    </source>
</evidence>
<gene>
    <name evidence="3" type="ORF">JXQ802_LOCUS52059</name>
    <name evidence="2" type="ORF">PYM288_LOCUS35780</name>
</gene>
<dbReference type="PROSITE" id="PS50878">
    <property type="entry name" value="RT_POL"/>
    <property type="match status" value="1"/>
</dbReference>
<keyword evidence="5" id="KW-1185">Reference proteome</keyword>
<feature type="non-terminal residue" evidence="2">
    <location>
        <position position="1"/>
    </location>
</feature>
<evidence type="ECO:0000313" key="4">
    <source>
        <dbReference type="Proteomes" id="UP000663854"/>
    </source>
</evidence>
<accession>A0A815N988</accession>